<proteinExistence type="predicted"/>
<keyword evidence="2" id="KW-1185">Reference proteome</keyword>
<gene>
    <name evidence="1" type="ORF">C8D89_109123</name>
</gene>
<dbReference type="InterPro" id="IPR011990">
    <property type="entry name" value="TPR-like_helical_dom_sf"/>
</dbReference>
<sequence>MVRDGRRSIQIENATSSLITVGDNSPISVTRADEPIFALQPLQAISSVSRTASPARLLTPRYELVGFVGRDQAVGAAKQWLKSEDKHSARLLTGAGGQGKTRFAIHLARLAADEGWATLFARHKLDGGLLAPRAQDESTTERDDCDTLATLVVIDYAERWPRDDLLELLSRVDTRGGKVRFLLLGRSGWFWPTLARTLDDAGFSTSRDSLPAFSDVDDRLRMYLTARTAFETELFGTLGRASDRQPTLHPPAFSSPLAIQMSALIDTLRAEEDGLNPTSRESPPDDPTLLTRELLVREVQHWNGLRTASPPPISISDRDMACAVAVGTLCKGLTPEDALHLLPALNLGNDAKTIVRDHSVPYPSATSGQVLEPLQPDRLGEDFLASFLPGDNYPEDRLLDLLRDPFAPDLLAEVLDRQTPAQGRVVPLVVLIEVARRWPHVAARLYNFLSEDPGKLIAYGAEAIARAAPIPALRPLMPRLGEVIGEIVGVRQHVDLDVAALLVQEQIVEIERLDNQGPTPGLASSLNTLSIRRFRVGQYDEAIDASQESINLWRQLTVTDPVTYTIELARAVGNLAATQAELGDFRLAFENSELELSLTRQADRYHGGAFRGEVASALSNQASYLSSQGEHGRALAISRESVALHEALLREDRQSHLSNTAAALESFGRVLHHLNDKHESTSTFRRAMDMRRELAEMDPPSHLSGLASSLTNLAISLESFAPGDAFDVAMESVELFRTLHRRNERAFAGKLASALHVKATSLVLLNRISESIAIFDEAVELHRASARSQRAEFAAPLAESLFSQALALLSVGSMHEALASAREAVSLYERLSTRDPELFGPRHAETRHLIHAILHDLDGPGD</sequence>
<organism evidence="1 2">
    <name type="scientific">Actinomycetospora cinnamomea</name>
    <dbReference type="NCBI Taxonomy" id="663609"/>
    <lineage>
        <taxon>Bacteria</taxon>
        <taxon>Bacillati</taxon>
        <taxon>Actinomycetota</taxon>
        <taxon>Actinomycetes</taxon>
        <taxon>Pseudonocardiales</taxon>
        <taxon>Pseudonocardiaceae</taxon>
        <taxon>Actinomycetospora</taxon>
    </lineage>
</organism>
<dbReference type="InterPro" id="IPR019734">
    <property type="entry name" value="TPR_rpt"/>
</dbReference>
<dbReference type="OrthoDB" id="8550139at2"/>
<dbReference type="Gene3D" id="1.25.40.10">
    <property type="entry name" value="Tetratricopeptide repeat domain"/>
    <property type="match status" value="3"/>
</dbReference>
<dbReference type="PANTHER" id="PTHR19959">
    <property type="entry name" value="KINESIN LIGHT CHAIN"/>
    <property type="match status" value="1"/>
</dbReference>
<dbReference type="SUPFAM" id="SSF52540">
    <property type="entry name" value="P-loop containing nucleoside triphosphate hydrolases"/>
    <property type="match status" value="1"/>
</dbReference>
<dbReference type="EMBL" id="QEKW01000009">
    <property type="protein sequence ID" value="PVZ08240.1"/>
    <property type="molecule type" value="Genomic_DNA"/>
</dbReference>
<protein>
    <submittedName>
        <fullName evidence="1">Tetratricopeptide repeat protein</fullName>
    </submittedName>
</protein>
<accession>A0A2U1F8D0</accession>
<evidence type="ECO:0000313" key="1">
    <source>
        <dbReference type="EMBL" id="PVZ08240.1"/>
    </source>
</evidence>
<dbReference type="Pfam" id="PF13374">
    <property type="entry name" value="TPR_10"/>
    <property type="match status" value="1"/>
</dbReference>
<dbReference type="InterPro" id="IPR027417">
    <property type="entry name" value="P-loop_NTPase"/>
</dbReference>
<dbReference type="PANTHER" id="PTHR19959:SF119">
    <property type="entry name" value="FUNGAL LIPASE-LIKE DOMAIN-CONTAINING PROTEIN"/>
    <property type="match status" value="1"/>
</dbReference>
<reference evidence="1 2" key="1">
    <citation type="submission" date="2018-04" db="EMBL/GenBank/DDBJ databases">
        <title>Genomic Encyclopedia of Type Strains, Phase IV (KMG-IV): sequencing the most valuable type-strain genomes for metagenomic binning, comparative biology and taxonomic classification.</title>
        <authorList>
            <person name="Goeker M."/>
        </authorList>
    </citation>
    <scope>NUCLEOTIDE SEQUENCE [LARGE SCALE GENOMIC DNA]</scope>
    <source>
        <strain evidence="1 2">DSM 45771</strain>
    </source>
</reference>
<dbReference type="Proteomes" id="UP000245639">
    <property type="component" value="Unassembled WGS sequence"/>
</dbReference>
<dbReference type="SUPFAM" id="SSF48452">
    <property type="entry name" value="TPR-like"/>
    <property type="match status" value="1"/>
</dbReference>
<dbReference type="SMART" id="SM00028">
    <property type="entry name" value="TPR"/>
    <property type="match status" value="5"/>
</dbReference>
<comment type="caution">
    <text evidence="1">The sequence shown here is derived from an EMBL/GenBank/DDBJ whole genome shotgun (WGS) entry which is preliminary data.</text>
</comment>
<dbReference type="AlphaFoldDB" id="A0A2U1F8D0"/>
<dbReference type="RefSeq" id="WP_116709470.1">
    <property type="nucleotide sequence ID" value="NZ_QEKW01000009.1"/>
</dbReference>
<name>A0A2U1F8D0_9PSEU</name>
<evidence type="ECO:0000313" key="2">
    <source>
        <dbReference type="Proteomes" id="UP000245639"/>
    </source>
</evidence>